<evidence type="ECO:0000313" key="6">
    <source>
        <dbReference type="EMBL" id="ELU01763.1"/>
    </source>
</evidence>
<dbReference type="OrthoDB" id="7777654at2759"/>
<dbReference type="Proteomes" id="UP000014760">
    <property type="component" value="Unassembled WGS sequence"/>
</dbReference>
<feature type="domain" description="FAD-dependent oxidoreductase 2 FAD-binding" evidence="5">
    <location>
        <begin position="40"/>
        <end position="151"/>
    </location>
</feature>
<dbReference type="HOGENOM" id="CLU_1207402_0_0_1"/>
<sequence length="230" mass="25573">MPGTKAARNHKFWSQLATGIHNYSPKLAFKARRKVRALEESAGVIQYIRARKGVILTAGGFIFNREMVKQYGPKYQEGLSLGTTGCDGSGIQMGMGADAAIDRMDKLSAWRFINPPLAWAQGIVVNDQGERYCNEEVYGAKLGYEMVEHHNGRATLILNKDLFKQAFNQVLPGKIWFFQTAPALMSMYLNCKKASSISELARKIKVSEETLTGTIQRYTDAANGLAEDEL</sequence>
<evidence type="ECO:0000259" key="5">
    <source>
        <dbReference type="Pfam" id="PF00890"/>
    </source>
</evidence>
<reference evidence="7" key="3">
    <citation type="submission" date="2015-06" db="UniProtKB">
        <authorList>
            <consortium name="EnsemblMetazoa"/>
        </authorList>
    </citation>
    <scope>IDENTIFICATION</scope>
</reference>
<dbReference type="SUPFAM" id="SSF51905">
    <property type="entry name" value="FAD/NAD(P)-binding domain"/>
    <property type="match status" value="1"/>
</dbReference>
<dbReference type="GO" id="GO:0016491">
    <property type="term" value="F:oxidoreductase activity"/>
    <property type="evidence" value="ECO:0007669"/>
    <property type="project" value="UniProtKB-KW"/>
</dbReference>
<dbReference type="EnsemblMetazoa" id="CapteT194217">
    <property type="protein sequence ID" value="CapteP194217"/>
    <property type="gene ID" value="CapteG194217"/>
</dbReference>
<evidence type="ECO:0000256" key="2">
    <source>
        <dbReference type="ARBA" id="ARBA00022630"/>
    </source>
</evidence>
<dbReference type="EMBL" id="KB304691">
    <property type="protein sequence ID" value="ELU01763.1"/>
    <property type="molecule type" value="Genomic_DNA"/>
</dbReference>
<evidence type="ECO:0000313" key="8">
    <source>
        <dbReference type="Proteomes" id="UP000014760"/>
    </source>
</evidence>
<keyword evidence="4" id="KW-0560">Oxidoreductase</keyword>
<keyword evidence="3" id="KW-0274">FAD</keyword>
<evidence type="ECO:0000313" key="7">
    <source>
        <dbReference type="EnsemblMetazoa" id="CapteP194217"/>
    </source>
</evidence>
<reference evidence="6 8" key="2">
    <citation type="journal article" date="2013" name="Nature">
        <title>Insights into bilaterian evolution from three spiralian genomes.</title>
        <authorList>
            <person name="Simakov O."/>
            <person name="Marletaz F."/>
            <person name="Cho S.J."/>
            <person name="Edsinger-Gonzales E."/>
            <person name="Havlak P."/>
            <person name="Hellsten U."/>
            <person name="Kuo D.H."/>
            <person name="Larsson T."/>
            <person name="Lv J."/>
            <person name="Arendt D."/>
            <person name="Savage R."/>
            <person name="Osoegawa K."/>
            <person name="de Jong P."/>
            <person name="Grimwood J."/>
            <person name="Chapman J.A."/>
            <person name="Shapiro H."/>
            <person name="Aerts A."/>
            <person name="Otillar R.P."/>
            <person name="Terry A.Y."/>
            <person name="Boore J.L."/>
            <person name="Grigoriev I.V."/>
            <person name="Lindberg D.R."/>
            <person name="Seaver E.C."/>
            <person name="Weisblat D.A."/>
            <person name="Putnam N.H."/>
            <person name="Rokhsar D.S."/>
        </authorList>
    </citation>
    <scope>NUCLEOTIDE SEQUENCE</scope>
    <source>
        <strain evidence="6 8">I ESC-2004</strain>
    </source>
</reference>
<comment type="cofactor">
    <cofactor evidence="1">
        <name>FAD</name>
        <dbReference type="ChEBI" id="CHEBI:57692"/>
    </cofactor>
</comment>
<evidence type="ECO:0000256" key="4">
    <source>
        <dbReference type="ARBA" id="ARBA00023002"/>
    </source>
</evidence>
<feature type="non-terminal residue" evidence="6">
    <location>
        <position position="230"/>
    </location>
</feature>
<dbReference type="Gene3D" id="3.50.50.60">
    <property type="entry name" value="FAD/NAD(P)-binding domain"/>
    <property type="match status" value="1"/>
</dbReference>
<dbReference type="InterPro" id="IPR027477">
    <property type="entry name" value="Succ_DH/fumarate_Rdtase_cat_sf"/>
</dbReference>
<dbReference type="GO" id="GO:0008202">
    <property type="term" value="P:steroid metabolic process"/>
    <property type="evidence" value="ECO:0007669"/>
    <property type="project" value="UniProtKB-ARBA"/>
</dbReference>
<protein>
    <recommendedName>
        <fullName evidence="5">FAD-dependent oxidoreductase 2 FAD-binding domain-containing protein</fullName>
    </recommendedName>
</protein>
<dbReference type="Gene3D" id="3.90.700.10">
    <property type="entry name" value="Succinate dehydrogenase/fumarate reductase flavoprotein, catalytic domain"/>
    <property type="match status" value="1"/>
</dbReference>
<reference evidence="8" key="1">
    <citation type="submission" date="2012-12" db="EMBL/GenBank/DDBJ databases">
        <authorList>
            <person name="Hellsten U."/>
            <person name="Grimwood J."/>
            <person name="Chapman J.A."/>
            <person name="Shapiro H."/>
            <person name="Aerts A."/>
            <person name="Otillar R.P."/>
            <person name="Terry A.Y."/>
            <person name="Boore J.L."/>
            <person name="Simakov O."/>
            <person name="Marletaz F."/>
            <person name="Cho S.-J."/>
            <person name="Edsinger-Gonzales E."/>
            <person name="Havlak P."/>
            <person name="Kuo D.-H."/>
            <person name="Larsson T."/>
            <person name="Lv J."/>
            <person name="Arendt D."/>
            <person name="Savage R."/>
            <person name="Osoegawa K."/>
            <person name="de Jong P."/>
            <person name="Lindberg D.R."/>
            <person name="Seaver E.C."/>
            <person name="Weisblat D.A."/>
            <person name="Putnam N.H."/>
            <person name="Grigoriev I.V."/>
            <person name="Rokhsar D.S."/>
        </authorList>
    </citation>
    <scope>NUCLEOTIDE SEQUENCE</scope>
    <source>
        <strain evidence="8">I ESC-2004</strain>
    </source>
</reference>
<organism evidence="6">
    <name type="scientific">Capitella teleta</name>
    <name type="common">Polychaete worm</name>
    <dbReference type="NCBI Taxonomy" id="283909"/>
    <lineage>
        <taxon>Eukaryota</taxon>
        <taxon>Metazoa</taxon>
        <taxon>Spiralia</taxon>
        <taxon>Lophotrochozoa</taxon>
        <taxon>Annelida</taxon>
        <taxon>Polychaeta</taxon>
        <taxon>Sedentaria</taxon>
        <taxon>Scolecida</taxon>
        <taxon>Capitellidae</taxon>
        <taxon>Capitella</taxon>
    </lineage>
</organism>
<dbReference type="AlphaFoldDB" id="R7UD83"/>
<evidence type="ECO:0000256" key="1">
    <source>
        <dbReference type="ARBA" id="ARBA00001974"/>
    </source>
</evidence>
<keyword evidence="2" id="KW-0285">Flavoprotein</keyword>
<dbReference type="Pfam" id="PF00890">
    <property type="entry name" value="FAD_binding_2"/>
    <property type="match status" value="1"/>
</dbReference>
<dbReference type="InterPro" id="IPR050315">
    <property type="entry name" value="FAD-oxidoreductase_2"/>
</dbReference>
<dbReference type="InterPro" id="IPR003953">
    <property type="entry name" value="FAD-dep_OxRdtase_2_FAD-bd"/>
</dbReference>
<dbReference type="PANTHER" id="PTHR43400">
    <property type="entry name" value="FUMARATE REDUCTASE"/>
    <property type="match status" value="1"/>
</dbReference>
<gene>
    <name evidence="6" type="ORF">CAPTEDRAFT_194217</name>
</gene>
<dbReference type="EMBL" id="AMQN01046572">
    <property type="status" value="NOT_ANNOTATED_CDS"/>
    <property type="molecule type" value="Genomic_DNA"/>
</dbReference>
<proteinExistence type="predicted"/>
<evidence type="ECO:0000256" key="3">
    <source>
        <dbReference type="ARBA" id="ARBA00022827"/>
    </source>
</evidence>
<keyword evidence="8" id="KW-1185">Reference proteome</keyword>
<name>R7UD83_CAPTE</name>
<accession>R7UD83</accession>
<dbReference type="InterPro" id="IPR036188">
    <property type="entry name" value="FAD/NAD-bd_sf"/>
</dbReference>
<dbReference type="PANTHER" id="PTHR43400:SF10">
    <property type="entry name" value="3-OXOSTEROID 1-DEHYDROGENASE"/>
    <property type="match status" value="1"/>
</dbReference>
<dbReference type="SUPFAM" id="SSF56425">
    <property type="entry name" value="Succinate dehydrogenase/fumarate reductase flavoprotein, catalytic domain"/>
    <property type="match status" value="1"/>
</dbReference>
<dbReference type="STRING" id="283909.R7UD83"/>